<sequence length="201" mass="24146">MESRTYKDNFRNLILDMVQQELENYVSQRGAKKYFETNVDKVIDENIKKVRTRKDNENLYLKILTYGSYQDNIVSIGKLIKKQELFKSKQQIYNFARYLNLNVNKKLSYNQMLKIISKYIYDNRDLYSSKYVIYKRANNEYVVEPNVVKEDLIKSYKSKTREEMQTIAKLLDVDINENEGAEDIRKKIINNIIKDKLRKHK</sequence>
<reference evidence="1 2" key="1">
    <citation type="submission" date="2021-10" db="EMBL/GenBank/DDBJ databases">
        <title>Collection of gut derived symbiotic bacterial strains cultured from healthy donors.</title>
        <authorList>
            <person name="Lin H."/>
            <person name="Littmann E."/>
            <person name="Claire K."/>
            <person name="Pamer E."/>
        </authorList>
    </citation>
    <scope>NUCLEOTIDE SEQUENCE [LARGE SCALE GENOMIC DNA]</scope>
    <source>
        <strain evidence="1 2">MSK.17.68</strain>
    </source>
</reference>
<comment type="caution">
    <text evidence="1">The sequence shown here is derived from an EMBL/GenBank/DDBJ whole genome shotgun (WGS) entry which is preliminary data.</text>
</comment>
<keyword evidence="2" id="KW-1185">Reference proteome</keyword>
<dbReference type="EMBL" id="JAJBMB010000001">
    <property type="protein sequence ID" value="MCB5444647.1"/>
    <property type="molecule type" value="Genomic_DNA"/>
</dbReference>
<protein>
    <submittedName>
        <fullName evidence="1">Uncharacterized protein</fullName>
    </submittedName>
</protein>
<dbReference type="GeneID" id="89564616"/>
<accession>A0ABS8CTV8</accession>
<gene>
    <name evidence="1" type="ORF">LIP50_00370</name>
</gene>
<proteinExistence type="predicted"/>
<dbReference type="Proteomes" id="UP001299409">
    <property type="component" value="Unassembled WGS sequence"/>
</dbReference>
<dbReference type="RefSeq" id="WP_007286603.1">
    <property type="nucleotide sequence ID" value="NZ_BAABXU010000001.1"/>
</dbReference>
<evidence type="ECO:0000313" key="1">
    <source>
        <dbReference type="EMBL" id="MCB5444647.1"/>
    </source>
</evidence>
<name>A0ABS8CTV8_9FIRM</name>
<evidence type="ECO:0000313" key="2">
    <source>
        <dbReference type="Proteomes" id="UP001299409"/>
    </source>
</evidence>
<organism evidence="1 2">
    <name type="scientific">Intestinibacter bartlettii</name>
    <dbReference type="NCBI Taxonomy" id="261299"/>
    <lineage>
        <taxon>Bacteria</taxon>
        <taxon>Bacillati</taxon>
        <taxon>Bacillota</taxon>
        <taxon>Clostridia</taxon>
        <taxon>Peptostreptococcales</taxon>
        <taxon>Peptostreptococcaceae</taxon>
        <taxon>Intestinibacter</taxon>
    </lineage>
</organism>